<dbReference type="PROSITE" id="PS50213">
    <property type="entry name" value="FAS1"/>
    <property type="match status" value="1"/>
</dbReference>
<evidence type="ECO:0000256" key="2">
    <source>
        <dbReference type="SAM" id="SignalP"/>
    </source>
</evidence>
<comment type="caution">
    <text evidence="4">The sequence shown here is derived from an EMBL/GenBank/DDBJ whole genome shotgun (WGS) entry which is preliminary data.</text>
</comment>
<organism evidence="4 5">
    <name type="scientific">Rhizocola hellebori</name>
    <dbReference type="NCBI Taxonomy" id="1392758"/>
    <lineage>
        <taxon>Bacteria</taxon>
        <taxon>Bacillati</taxon>
        <taxon>Actinomycetota</taxon>
        <taxon>Actinomycetes</taxon>
        <taxon>Micromonosporales</taxon>
        <taxon>Micromonosporaceae</taxon>
        <taxon>Rhizocola</taxon>
    </lineage>
</organism>
<name>A0A8J3QHA5_9ACTN</name>
<dbReference type="EMBL" id="BONY01000119">
    <property type="protein sequence ID" value="GIH11114.1"/>
    <property type="molecule type" value="Genomic_DNA"/>
</dbReference>
<keyword evidence="5" id="KW-1185">Reference proteome</keyword>
<evidence type="ECO:0000259" key="3">
    <source>
        <dbReference type="PROSITE" id="PS50213"/>
    </source>
</evidence>
<feature type="domain" description="FAS1" evidence="3">
    <location>
        <begin position="70"/>
        <end position="199"/>
    </location>
</feature>
<dbReference type="Pfam" id="PF02469">
    <property type="entry name" value="Fasciclin"/>
    <property type="match status" value="1"/>
</dbReference>
<evidence type="ECO:0000313" key="5">
    <source>
        <dbReference type="Proteomes" id="UP000612899"/>
    </source>
</evidence>
<dbReference type="Gene3D" id="2.30.180.10">
    <property type="entry name" value="FAS1 domain"/>
    <property type="match status" value="1"/>
</dbReference>
<accession>A0A8J3QHA5</accession>
<protein>
    <recommendedName>
        <fullName evidence="3">FAS1 domain-containing protein</fullName>
    </recommendedName>
</protein>
<evidence type="ECO:0000256" key="1">
    <source>
        <dbReference type="SAM" id="MobiDB-lite"/>
    </source>
</evidence>
<gene>
    <name evidence="4" type="ORF">Rhe02_91810</name>
</gene>
<sequence length="202" mass="20588">MLSHKRLAVVVTSAFAALALSACTTLSASATTQPTPGPTQSGAADSEFGAGCAAVPTDPNDPASFEAMAKEPVVTALSANPMFSMFVAAVNKAGLAETLNNTGNITVFVPTNDAFAKVSAEDLNAVMADQTVLTQLLSYHVVPEALAPDKLAGTYQTQTGDNVTITGSGTEFKVNDTAKVVCGNVKTSNATVYAVDSILLPS</sequence>
<dbReference type="PROSITE" id="PS51257">
    <property type="entry name" value="PROKAR_LIPOPROTEIN"/>
    <property type="match status" value="1"/>
</dbReference>
<reference evidence="4" key="1">
    <citation type="submission" date="2021-01" db="EMBL/GenBank/DDBJ databases">
        <title>Whole genome shotgun sequence of Rhizocola hellebori NBRC 109834.</title>
        <authorList>
            <person name="Komaki H."/>
            <person name="Tamura T."/>
        </authorList>
    </citation>
    <scope>NUCLEOTIDE SEQUENCE</scope>
    <source>
        <strain evidence="4">NBRC 109834</strain>
    </source>
</reference>
<dbReference type="PANTHER" id="PTHR10900">
    <property type="entry name" value="PERIOSTIN-RELATED"/>
    <property type="match status" value="1"/>
</dbReference>
<dbReference type="InterPro" id="IPR036378">
    <property type="entry name" value="FAS1_dom_sf"/>
</dbReference>
<dbReference type="PANTHER" id="PTHR10900:SF77">
    <property type="entry name" value="FI19380P1"/>
    <property type="match status" value="1"/>
</dbReference>
<dbReference type="SUPFAM" id="SSF82153">
    <property type="entry name" value="FAS1 domain"/>
    <property type="match status" value="1"/>
</dbReference>
<evidence type="ECO:0000313" key="4">
    <source>
        <dbReference type="EMBL" id="GIH11114.1"/>
    </source>
</evidence>
<feature type="signal peptide" evidence="2">
    <location>
        <begin position="1"/>
        <end position="22"/>
    </location>
</feature>
<dbReference type="Proteomes" id="UP000612899">
    <property type="component" value="Unassembled WGS sequence"/>
</dbReference>
<dbReference type="GO" id="GO:0030198">
    <property type="term" value="P:extracellular matrix organization"/>
    <property type="evidence" value="ECO:0007669"/>
    <property type="project" value="TreeGrafter"/>
</dbReference>
<feature type="region of interest" description="Disordered" evidence="1">
    <location>
        <begin position="29"/>
        <end position="49"/>
    </location>
</feature>
<dbReference type="GO" id="GO:0031012">
    <property type="term" value="C:extracellular matrix"/>
    <property type="evidence" value="ECO:0007669"/>
    <property type="project" value="TreeGrafter"/>
</dbReference>
<feature type="chain" id="PRO_5039533298" description="FAS1 domain-containing protein" evidence="2">
    <location>
        <begin position="23"/>
        <end position="202"/>
    </location>
</feature>
<dbReference type="InterPro" id="IPR000782">
    <property type="entry name" value="FAS1_domain"/>
</dbReference>
<dbReference type="RefSeq" id="WP_203914834.1">
    <property type="nucleotide sequence ID" value="NZ_BONY01000119.1"/>
</dbReference>
<proteinExistence type="predicted"/>
<dbReference type="GO" id="GO:0007155">
    <property type="term" value="P:cell adhesion"/>
    <property type="evidence" value="ECO:0007669"/>
    <property type="project" value="TreeGrafter"/>
</dbReference>
<dbReference type="InterPro" id="IPR050904">
    <property type="entry name" value="Adhesion/Biosynth-related"/>
</dbReference>
<feature type="compositionally biased region" description="Low complexity" evidence="1">
    <location>
        <begin position="29"/>
        <end position="43"/>
    </location>
</feature>
<dbReference type="GO" id="GO:0005615">
    <property type="term" value="C:extracellular space"/>
    <property type="evidence" value="ECO:0007669"/>
    <property type="project" value="TreeGrafter"/>
</dbReference>
<dbReference type="SMART" id="SM00554">
    <property type="entry name" value="FAS1"/>
    <property type="match status" value="1"/>
</dbReference>
<dbReference type="GO" id="GO:0050839">
    <property type="term" value="F:cell adhesion molecule binding"/>
    <property type="evidence" value="ECO:0007669"/>
    <property type="project" value="TreeGrafter"/>
</dbReference>
<dbReference type="AlphaFoldDB" id="A0A8J3QHA5"/>
<keyword evidence="2" id="KW-0732">Signal</keyword>